<evidence type="ECO:0000256" key="10">
    <source>
        <dbReference type="ARBA" id="ARBA00022906"/>
    </source>
</evidence>
<dbReference type="GO" id="GO:0008324">
    <property type="term" value="F:monoatomic cation transmembrane transporter activity"/>
    <property type="evidence" value="ECO:0007669"/>
    <property type="project" value="InterPro"/>
</dbReference>
<feature type="transmembrane region" description="Helical" evidence="23">
    <location>
        <begin position="333"/>
        <end position="355"/>
    </location>
</feature>
<name>A0AAV7XXL5_9NEOP</name>
<reference evidence="25" key="1">
    <citation type="submission" date="2022-12" db="EMBL/GenBank/DDBJ databases">
        <title>Chromosome-level genome assembly of the bean flower thrips Megalurothrips usitatus.</title>
        <authorList>
            <person name="Ma L."/>
            <person name="Liu Q."/>
            <person name="Li H."/>
            <person name="Cai W."/>
        </authorList>
    </citation>
    <scope>NUCLEOTIDE SEQUENCE</scope>
    <source>
        <strain evidence="25">Cailab_2022a</strain>
    </source>
</reference>
<evidence type="ECO:0000256" key="8">
    <source>
        <dbReference type="ARBA" id="ARBA00022824"/>
    </source>
</evidence>
<evidence type="ECO:0000256" key="16">
    <source>
        <dbReference type="ARBA" id="ARBA00023163"/>
    </source>
</evidence>
<keyword evidence="9" id="KW-0862">Zinc</keyword>
<dbReference type="CDD" id="cd21078">
    <property type="entry name" value="NTD_ZNT9"/>
    <property type="match status" value="1"/>
</dbReference>
<keyword evidence="17" id="KW-0539">Nucleus</keyword>
<dbReference type="InterPro" id="IPR002524">
    <property type="entry name" value="Cation_efflux"/>
</dbReference>
<dbReference type="EMBL" id="JAPTSV010000002">
    <property type="protein sequence ID" value="KAJ1530417.1"/>
    <property type="molecule type" value="Genomic_DNA"/>
</dbReference>
<keyword evidence="8" id="KW-0256">Endoplasmic reticulum</keyword>
<gene>
    <name evidence="25" type="ORF">ONE63_005325</name>
</gene>
<dbReference type="InterPro" id="IPR040177">
    <property type="entry name" value="SLC30A9"/>
</dbReference>
<evidence type="ECO:0000256" key="14">
    <source>
        <dbReference type="ARBA" id="ARBA00023128"/>
    </source>
</evidence>
<evidence type="ECO:0000256" key="13">
    <source>
        <dbReference type="ARBA" id="ARBA00023065"/>
    </source>
</evidence>
<evidence type="ECO:0000256" key="19">
    <source>
        <dbReference type="ARBA" id="ARBA00034845"/>
    </source>
</evidence>
<dbReference type="PANTHER" id="PTHR13414">
    <property type="entry name" value="HUEL-CATION TRANSPORTER"/>
    <property type="match status" value="1"/>
</dbReference>
<evidence type="ECO:0000256" key="3">
    <source>
        <dbReference type="ARBA" id="ARBA00004240"/>
    </source>
</evidence>
<dbReference type="InterPro" id="IPR009061">
    <property type="entry name" value="DNA-bd_dom_put_sf"/>
</dbReference>
<evidence type="ECO:0000313" key="26">
    <source>
        <dbReference type="Proteomes" id="UP001075354"/>
    </source>
</evidence>
<dbReference type="InterPro" id="IPR058533">
    <property type="entry name" value="Cation_efflux_TM"/>
</dbReference>
<keyword evidence="14" id="KW-0496">Mitochondrion</keyword>
<comment type="caution">
    <text evidence="25">The sequence shown here is derived from an EMBL/GenBank/DDBJ whole genome shotgun (WGS) entry which is preliminary data.</text>
</comment>
<keyword evidence="16" id="KW-0804">Transcription</keyword>
<evidence type="ECO:0000256" key="18">
    <source>
        <dbReference type="ARBA" id="ARBA00033405"/>
    </source>
</evidence>
<dbReference type="Gene3D" id="3.90.530.10">
    <property type="entry name" value="XPA C-terminal domain"/>
    <property type="match status" value="1"/>
</dbReference>
<dbReference type="PANTHER" id="PTHR13414:SF9">
    <property type="entry name" value="PROTON-COUPLED ZINC ANTIPORTER SLC30A9, MITOCHONDRIAL"/>
    <property type="match status" value="1"/>
</dbReference>
<comment type="catalytic activity">
    <reaction evidence="21">
        <text>Zn(2+)(in) + 2 H(+)(out) = Zn(2+)(out) + 2 H(+)(in)</text>
        <dbReference type="Rhea" id="RHEA:72627"/>
        <dbReference type="ChEBI" id="CHEBI:15378"/>
        <dbReference type="ChEBI" id="CHEBI:29105"/>
    </reaction>
</comment>
<evidence type="ECO:0000256" key="1">
    <source>
        <dbReference type="ARBA" id="ARBA00004123"/>
    </source>
</evidence>
<feature type="transmembrane region" description="Helical" evidence="23">
    <location>
        <begin position="449"/>
        <end position="468"/>
    </location>
</feature>
<evidence type="ECO:0000256" key="17">
    <source>
        <dbReference type="ARBA" id="ARBA00023242"/>
    </source>
</evidence>
<keyword evidence="10" id="KW-0864">Zinc transport</keyword>
<dbReference type="GO" id="GO:0005783">
    <property type="term" value="C:endoplasmic reticulum"/>
    <property type="evidence" value="ECO:0007669"/>
    <property type="project" value="UniProtKB-SubCell"/>
</dbReference>
<keyword evidence="15 23" id="KW-0472">Membrane</keyword>
<evidence type="ECO:0000256" key="7">
    <source>
        <dbReference type="ARBA" id="ARBA00022692"/>
    </source>
</evidence>
<feature type="domain" description="Cation efflux protein transmembrane" evidence="24">
    <location>
        <begin position="266"/>
        <end position="474"/>
    </location>
</feature>
<evidence type="ECO:0000256" key="15">
    <source>
        <dbReference type="ARBA" id="ARBA00023136"/>
    </source>
</evidence>
<evidence type="ECO:0000256" key="9">
    <source>
        <dbReference type="ARBA" id="ARBA00022833"/>
    </source>
</evidence>
<evidence type="ECO:0000256" key="20">
    <source>
        <dbReference type="ARBA" id="ARBA00034922"/>
    </source>
</evidence>
<dbReference type="GO" id="GO:0006829">
    <property type="term" value="P:zinc ion transport"/>
    <property type="evidence" value="ECO:0007669"/>
    <property type="project" value="UniProtKB-KW"/>
</dbReference>
<evidence type="ECO:0000256" key="21">
    <source>
        <dbReference type="ARBA" id="ARBA00048349"/>
    </source>
</evidence>
<feature type="compositionally biased region" description="Basic and acidic residues" evidence="22">
    <location>
        <begin position="121"/>
        <end position="137"/>
    </location>
</feature>
<accession>A0AAV7XXL5</accession>
<dbReference type="GO" id="GO:0006882">
    <property type="term" value="P:intracellular zinc ion homeostasis"/>
    <property type="evidence" value="ECO:0007669"/>
    <property type="project" value="TreeGrafter"/>
</dbReference>
<feature type="transmembrane region" description="Helical" evidence="23">
    <location>
        <begin position="423"/>
        <end position="443"/>
    </location>
</feature>
<dbReference type="GO" id="GO:0015297">
    <property type="term" value="F:antiporter activity"/>
    <property type="evidence" value="ECO:0007669"/>
    <property type="project" value="UniProtKB-KW"/>
</dbReference>
<comment type="similarity">
    <text evidence="4">Belongs to the cation diffusion facilitator (CDF) transporter (TC 2.A.4) family. SLC30A subfamily.</text>
</comment>
<dbReference type="Gene3D" id="1.20.1510.10">
    <property type="entry name" value="Cation efflux protein transmembrane domain"/>
    <property type="match status" value="1"/>
</dbReference>
<sequence>MLLRPRGFFTLLSKNVSGQQWILTQDLGHCMFYCFRRQLSGFHASGDRTIPSPDSLTLQRRTITWSQLLSATEKEGTDVTKKKVKPKVNADVIKGTGVNKPEILQEPIIITTPSPDSVPPEVEKQEKGKDGKAAKAKRMRVDLSKSSLERNFITPVRAMSDFLLKPSDLEGLRKTKRRSPIENEPPITVYWRKDVETRANEVWGTKEKLLNEIVRREMEHKSYQQNMFSVKRQLRDYLKMQEREHSRDEEFSKEAGLFGSSGRVVLTAVVINGCNFLFKLAAWLYTGSHSMFAETVHSLADTINQLILAYGIYKSTQRADIEHPYGYSNMRYVASLISGVGIFCVGTGLSIYHGVLGLVDPAPMDDFFWAFFILGGSLLSEGATLIMAVNAIRQGAARHNMTFTKYILASRDPSVNVVLLEDLAAVLGVVVCSTCMGLTHMYGSHIPDAVGSLLVGGLLGGVASFIIYTNVAGLVGRSIPYDQLERINSQLESDIMVRAIHDVKGIDMGNFLVRYKAEIDFDGRELTRSYLDKQDLHMMLNEVRTFKDIDELESFMVKHGENIVDLMGGEIDRIELKLRTKHPEIRHCDLEIL</sequence>
<feature type="transmembrane region" description="Helical" evidence="23">
    <location>
        <begin position="367"/>
        <end position="392"/>
    </location>
</feature>
<evidence type="ECO:0000256" key="6">
    <source>
        <dbReference type="ARBA" id="ARBA00022449"/>
    </source>
</evidence>
<evidence type="ECO:0000256" key="12">
    <source>
        <dbReference type="ARBA" id="ARBA00023015"/>
    </source>
</evidence>
<keyword evidence="6" id="KW-0050">Antiport</keyword>
<evidence type="ECO:0000256" key="4">
    <source>
        <dbReference type="ARBA" id="ARBA00008873"/>
    </source>
</evidence>
<dbReference type="InterPro" id="IPR027469">
    <property type="entry name" value="Cation_efflux_TMD_sf"/>
</dbReference>
<keyword evidence="12" id="KW-0805">Transcription regulation</keyword>
<evidence type="ECO:0000256" key="5">
    <source>
        <dbReference type="ARBA" id="ARBA00022448"/>
    </source>
</evidence>
<evidence type="ECO:0000256" key="2">
    <source>
        <dbReference type="ARBA" id="ARBA00004225"/>
    </source>
</evidence>
<evidence type="ECO:0000313" key="25">
    <source>
        <dbReference type="EMBL" id="KAJ1530417.1"/>
    </source>
</evidence>
<evidence type="ECO:0000256" key="22">
    <source>
        <dbReference type="SAM" id="MobiDB-lite"/>
    </source>
</evidence>
<evidence type="ECO:0000256" key="11">
    <source>
        <dbReference type="ARBA" id="ARBA00022989"/>
    </source>
</evidence>
<keyword evidence="5" id="KW-0813">Transport</keyword>
<organism evidence="25 26">
    <name type="scientific">Megalurothrips usitatus</name>
    <name type="common">bean blossom thrips</name>
    <dbReference type="NCBI Taxonomy" id="439358"/>
    <lineage>
        <taxon>Eukaryota</taxon>
        <taxon>Metazoa</taxon>
        <taxon>Ecdysozoa</taxon>
        <taxon>Arthropoda</taxon>
        <taxon>Hexapoda</taxon>
        <taxon>Insecta</taxon>
        <taxon>Pterygota</taxon>
        <taxon>Neoptera</taxon>
        <taxon>Paraneoptera</taxon>
        <taxon>Thysanoptera</taxon>
        <taxon>Terebrantia</taxon>
        <taxon>Thripoidea</taxon>
        <taxon>Thripidae</taxon>
        <taxon>Megalurothrips</taxon>
    </lineage>
</organism>
<keyword evidence="13" id="KW-0406">Ion transport</keyword>
<dbReference type="AlphaFoldDB" id="A0AAV7XXL5"/>
<keyword evidence="11 23" id="KW-1133">Transmembrane helix</keyword>
<dbReference type="GO" id="GO:0031966">
    <property type="term" value="C:mitochondrial membrane"/>
    <property type="evidence" value="ECO:0007669"/>
    <property type="project" value="UniProtKB-SubCell"/>
</dbReference>
<dbReference type="NCBIfam" id="TIGR01297">
    <property type="entry name" value="CDF"/>
    <property type="match status" value="1"/>
</dbReference>
<dbReference type="Proteomes" id="UP001075354">
    <property type="component" value="Chromosome 2"/>
</dbReference>
<keyword evidence="26" id="KW-1185">Reference proteome</keyword>
<protein>
    <recommendedName>
        <fullName evidence="19">Proton-coupled zinc antiporter SLC30A9, mitochondrial</fullName>
    </recommendedName>
    <alternativeName>
        <fullName evidence="18">Solute carrier family 30 member 9</fullName>
    </alternativeName>
    <alternativeName>
        <fullName evidence="20">Zinc transporter 9</fullName>
    </alternativeName>
</protein>
<dbReference type="InterPro" id="IPR037129">
    <property type="entry name" value="XPA_sf"/>
</dbReference>
<comment type="subcellular location">
    <subcellularLocation>
        <location evidence="3">Endoplasmic reticulum</location>
    </subcellularLocation>
    <subcellularLocation>
        <location evidence="2">Mitochondrion membrane</location>
        <topology evidence="2">Multi-pass membrane protein</topology>
    </subcellularLocation>
    <subcellularLocation>
        <location evidence="1">Nucleus</location>
    </subcellularLocation>
</comment>
<evidence type="ECO:0000256" key="23">
    <source>
        <dbReference type="SAM" id="Phobius"/>
    </source>
</evidence>
<feature type="region of interest" description="Disordered" evidence="22">
    <location>
        <begin position="110"/>
        <end position="137"/>
    </location>
</feature>
<dbReference type="SUPFAM" id="SSF46955">
    <property type="entry name" value="Putative DNA-binding domain"/>
    <property type="match status" value="1"/>
</dbReference>
<evidence type="ECO:0000259" key="24">
    <source>
        <dbReference type="Pfam" id="PF01545"/>
    </source>
</evidence>
<dbReference type="Pfam" id="PF01545">
    <property type="entry name" value="Cation_efflux"/>
    <property type="match status" value="1"/>
</dbReference>
<feature type="transmembrane region" description="Helical" evidence="23">
    <location>
        <begin position="264"/>
        <end position="285"/>
    </location>
</feature>
<keyword evidence="7 23" id="KW-0812">Transmembrane</keyword>
<dbReference type="SUPFAM" id="SSF161111">
    <property type="entry name" value="Cation efflux protein transmembrane domain-like"/>
    <property type="match status" value="1"/>
</dbReference>
<proteinExistence type="inferred from homology"/>
<dbReference type="GO" id="GO:0005634">
    <property type="term" value="C:nucleus"/>
    <property type="evidence" value="ECO:0007669"/>
    <property type="project" value="UniProtKB-SubCell"/>
</dbReference>